<feature type="compositionally biased region" description="Polar residues" evidence="8">
    <location>
        <begin position="1628"/>
        <end position="1640"/>
    </location>
</feature>
<dbReference type="SMART" id="SM01076">
    <property type="entry name" value="CG-1"/>
    <property type="match status" value="1"/>
</dbReference>
<feature type="compositionally biased region" description="Low complexity" evidence="8">
    <location>
        <begin position="755"/>
        <end position="777"/>
    </location>
</feature>
<feature type="region of interest" description="Disordered" evidence="8">
    <location>
        <begin position="753"/>
        <end position="871"/>
    </location>
</feature>
<feature type="compositionally biased region" description="Low complexity" evidence="8">
    <location>
        <begin position="1707"/>
        <end position="1773"/>
    </location>
</feature>
<dbReference type="RefSeq" id="XP_062710061.1">
    <property type="nucleotide sequence ID" value="XM_062854077.1"/>
</dbReference>
<dbReference type="PROSITE" id="PS51437">
    <property type="entry name" value="CG_1"/>
    <property type="match status" value="1"/>
</dbReference>
<dbReference type="EnsemblMetazoa" id="AALFPA23_008594.R11631">
    <property type="protein sequence ID" value="AALFPA23_008594.P11631"/>
    <property type="gene ID" value="AALFPA23_008594"/>
</dbReference>
<feature type="compositionally biased region" description="Polar residues" evidence="8">
    <location>
        <begin position="1672"/>
        <end position="1687"/>
    </location>
</feature>
<dbReference type="EnsemblMetazoa" id="AALFPA23_008594.R11624">
    <property type="protein sequence ID" value="AALFPA23_008594.P11624"/>
    <property type="gene ID" value="AALFPA23_008594"/>
</dbReference>
<dbReference type="RefSeq" id="XP_062710060.1">
    <property type="nucleotide sequence ID" value="XM_062854076.1"/>
</dbReference>
<dbReference type="InterPro" id="IPR014756">
    <property type="entry name" value="Ig_E-set"/>
</dbReference>
<dbReference type="EnsemblMetazoa" id="AALFPA23_008594.R11635">
    <property type="protein sequence ID" value="AALFPA23_008594.P11635"/>
    <property type="gene ID" value="AALFPA23_008594"/>
</dbReference>
<evidence type="ECO:0000313" key="10">
    <source>
        <dbReference type="EnsemblMetazoa" id="AALFPA23_008594.P11622"/>
    </source>
</evidence>
<keyword evidence="5" id="KW-0804">Transcription</keyword>
<dbReference type="SUPFAM" id="SSF81296">
    <property type="entry name" value="E set domains"/>
    <property type="match status" value="1"/>
</dbReference>
<feature type="compositionally biased region" description="Low complexity" evidence="8">
    <location>
        <begin position="684"/>
        <end position="702"/>
    </location>
</feature>
<dbReference type="InterPro" id="IPR027417">
    <property type="entry name" value="P-loop_NTPase"/>
</dbReference>
<feature type="compositionally biased region" description="Polar residues" evidence="8">
    <location>
        <begin position="2265"/>
        <end position="2280"/>
    </location>
</feature>
<dbReference type="RefSeq" id="XP_029726638.1">
    <property type="nucleotide sequence ID" value="XM_029870778.2"/>
</dbReference>
<dbReference type="EnsemblMetazoa" id="AALFPA23_008594.R11639">
    <property type="protein sequence ID" value="AALFPA23_008594.P11639"/>
    <property type="gene ID" value="AALFPA23_008594"/>
</dbReference>
<dbReference type="EnsemblMetazoa" id="AALFPA23_008594.R11640">
    <property type="protein sequence ID" value="AALFPA23_008594.P11640"/>
    <property type="gene ID" value="AALFPA23_008594"/>
</dbReference>
<keyword evidence="3" id="KW-0040">ANK repeat</keyword>
<feature type="region of interest" description="Disordered" evidence="8">
    <location>
        <begin position="1628"/>
        <end position="1773"/>
    </location>
</feature>
<organism evidence="10 11">
    <name type="scientific">Aedes albopictus</name>
    <name type="common">Asian tiger mosquito</name>
    <name type="synonym">Stegomyia albopicta</name>
    <dbReference type="NCBI Taxonomy" id="7160"/>
    <lineage>
        <taxon>Eukaryota</taxon>
        <taxon>Metazoa</taxon>
        <taxon>Ecdysozoa</taxon>
        <taxon>Arthropoda</taxon>
        <taxon>Hexapoda</taxon>
        <taxon>Insecta</taxon>
        <taxon>Pterygota</taxon>
        <taxon>Neoptera</taxon>
        <taxon>Endopterygota</taxon>
        <taxon>Diptera</taxon>
        <taxon>Nematocera</taxon>
        <taxon>Culicoidea</taxon>
        <taxon>Culicidae</taxon>
        <taxon>Culicinae</taxon>
        <taxon>Aedini</taxon>
        <taxon>Aedes</taxon>
        <taxon>Stegomyia</taxon>
    </lineage>
</organism>
<dbReference type="RefSeq" id="XP_062710056.1">
    <property type="nucleotide sequence ID" value="XM_062854072.1"/>
</dbReference>
<protein>
    <recommendedName>
        <fullName evidence="9">CG-1 domain-containing protein</fullName>
    </recommendedName>
</protein>
<evidence type="ECO:0000313" key="11">
    <source>
        <dbReference type="Proteomes" id="UP000069940"/>
    </source>
</evidence>
<feature type="compositionally biased region" description="Polar residues" evidence="8">
    <location>
        <begin position="2205"/>
        <end position="2214"/>
    </location>
</feature>
<dbReference type="RefSeq" id="XP_029726636.1">
    <property type="nucleotide sequence ID" value="XM_029870776.2"/>
</dbReference>
<feature type="domain" description="CG-1" evidence="9">
    <location>
        <begin position="349"/>
        <end position="474"/>
    </location>
</feature>
<evidence type="ECO:0000256" key="3">
    <source>
        <dbReference type="ARBA" id="ARBA00023043"/>
    </source>
</evidence>
<dbReference type="PANTHER" id="PTHR23335">
    <property type="entry name" value="CALMODULIN-BINDING TRANSCRIPTION ACTIVATOR CAMTA"/>
    <property type="match status" value="1"/>
</dbReference>
<feature type="compositionally biased region" description="Low complexity" evidence="8">
    <location>
        <begin position="830"/>
        <end position="860"/>
    </location>
</feature>
<feature type="compositionally biased region" description="Polar residues" evidence="8">
    <location>
        <begin position="789"/>
        <end position="798"/>
    </location>
</feature>
<dbReference type="InterPro" id="IPR013783">
    <property type="entry name" value="Ig-like_fold"/>
</dbReference>
<dbReference type="RefSeq" id="XP_062710058.1">
    <property type="nucleotide sequence ID" value="XM_062854074.1"/>
</dbReference>
<evidence type="ECO:0000256" key="8">
    <source>
        <dbReference type="SAM" id="MobiDB-lite"/>
    </source>
</evidence>
<dbReference type="EnsemblMetazoa" id="AALFPA23_008594.R11628">
    <property type="protein sequence ID" value="AALFPA23_008594.P11628"/>
    <property type="gene ID" value="AALFPA23_008594"/>
</dbReference>
<dbReference type="RefSeq" id="XP_029726635.1">
    <property type="nucleotide sequence ID" value="XM_029870775.2"/>
</dbReference>
<evidence type="ECO:0000256" key="1">
    <source>
        <dbReference type="ARBA" id="ARBA00004123"/>
    </source>
</evidence>
<feature type="compositionally biased region" description="Low complexity" evidence="8">
    <location>
        <begin position="947"/>
        <end position="971"/>
    </location>
</feature>
<dbReference type="RefSeq" id="XP_062710054.1">
    <property type="nucleotide sequence ID" value="XM_062854070.1"/>
</dbReference>
<feature type="compositionally biased region" description="Polar residues" evidence="8">
    <location>
        <begin position="1996"/>
        <end position="2021"/>
    </location>
</feature>
<dbReference type="RefSeq" id="XP_062710059.1">
    <property type="nucleotide sequence ID" value="XM_062854075.1"/>
</dbReference>
<dbReference type="EnsemblMetazoa" id="AALFPA23_008594.R11618">
    <property type="protein sequence ID" value="AALFPA23_008594.P11618"/>
    <property type="gene ID" value="AALFPA23_008594"/>
</dbReference>
<keyword evidence="4" id="KW-0010">Activator</keyword>
<sequence length="2280" mass="244353">MTSQAVYCLSLQIRPPAEEGSNVVATSSGVSSVSGNELTKVVTTASTPVTAPGGAIITGLDSKSVTLSEAATRQLQSQIQLQQVQAQTAQAAQPQHSNIILVRGSRSENGQIILQNTHELLSLLSDEDKPILLQHQRLKTKTVPEVTATATTGNTILFQPAIKSGTVDGTFLLQSDGGLKKTALTTEGGGPIFLQQRLNKNGSSEGPILLRTLKRIDKSQSILVIRNATTTASAATSVLAGNTASNSASASAASTTTTIVKAKPIQIQQQQQQQHQQLIQPATATSTTATVVTVSSGGASNGAAVAAEEANSKKDVSPVVKVVQKPINMPLGTDGEPIKLPENLESLPRADHFPTQRHRWNTNEEIAAILISFDKHSEWQSKEVKTRPKSGSMLLYSRKKVRYRRDGYCWKKRKDGKTTREDHMKLKVQGTECIYGCYVHSAILPTFHRRCYWLLQNPDIVLVHYLNVPYPDDNKMAVITPNLALWGDKKEWTKEELVSQLKPMFFPAVFSEDEPDATNEIEISTAETVEAIVSQLMEKQRMARQSALVKQLECGCPDANCVDGKSCSHPMRRISAAKSGDMGKRPEAGGHMGGTAPNVLIGSRMYPRWIDNRRARETQLQQQQQQAHSNGILQDGNRTSLAPKDNTSIHFQVIPTSQQLNHSSNNPNSIRAIAGNHPHHHQHQQQQQNPSSVVVSSSSSSSNLTLTQHLNSLNSNNANSQLTSVSSHITNGLVQNGQHLAAAQQQHRSHMIITGGNNSSSSPASSATSGGSSSASNQLTAAAGRDPSINLTAATNGEASSSSSAHISMLGHQQTAGARGSTTVGDGVNQRTSSQQQQRQDPNGSSSSNSNGANNSNNNGVGSGHHNHITVNNGAVSSASMVNSNGGGGGGTPSLVLSLSQLQGNPGSLLILNGQQQPFVCHPSQQQQQQQQQHLLQQQQKSLLDVSAKNGPPSGSSSSSGASSNGSANSSIKMENSPSDGSQHSGGLIPKQEIMESSGSPSQNHQRSTKQFESMFGGYSVRHSSPGGNGHHDNLPFFNETLDLSQEDIQKTLSANMPLGHHGHGTGVVGGGGSQSRAQTDDAMNGEINPMDFIENCGESHDPVDDDVFVNLDAFDMLVEFPELELDAKSAFLNGSETGTETGGDIDDGASDLSHFKLSADSGIVVGDELTGSHHSNESTITDFSPEWAYPEGGVKVLVTGPWSSASSYTVLFDSFPVPTTLVQNGVLRCYCPAHEVGVVTLQVACDGYVISNGVNFEYKSPPKFETKCEGNGNDMLYKFNLLTRLESIDEKLQIKIEPGELPEESVLFKQTNFEDRLVTYCQSLTAKMWRSVTPGSWLGKHRGMTLLHLASALGYAKLVRTMLTWKTENSNVILEAEIDALSQDQEGFTPLMWACSRGHTETALVLYKWNQNALNVKNCVLESPLEVAKNRGFTALAAELEKHELQRKQIKLSLAPTSASLSTLTSIPSSYSTSSTSILSTLASSATSDSSSVPSSSASLTNPSTTLANSNSRRSSDNGRRASCRSSTAESALDNSNSNDIENNNHPDVSPEHNFINDLFNYNDALNSSNSDSCSNDNFALSSSYNPSLSPAALSPYNDLKGSGQAGLQSTTSGALHYALENNNSNPMLSNALSPNSDSNRSHDGVFLRPGAVFSSGQSPPGARLSKRSSVDSGINMETRSMSKSGKSLRDNQRMNRTDRSMSLPLASGSSGGFSSSFGGSSNNNGTSSNTKSSNAGNGGASNNSDSDNFSLSLNDRTTESPSQASSNLSNSSLLSPLRKMDFALCEVSAAAGSPMCEDTDSLQEDERHSSSNAAAAVMTSRGSSSSSSSTSAAVAMAEALIGGSAGSFGSGQGHGMHHLLHHGGPHSYQQLQQQQQQQSQQLHLQDAGGELMVTCGGGGTGGATVGESDVKVLTLAEQIIAAMPERIKNESEEIMSQGSPMPETLSEDSSGMGILTDSFMEPLLDPLSSSQLEEFNFEYSDHNYRYHDVGTPCSSLSPASSGPLQSPASYSIPQDQPVGSPSPPPTTQDFTEFLQTTNSNPFEKDFSNLKLTDREQRELYEAAKCIQKAYRSYKGRKSRMEEQDKERSAAVVIQNYYRRYKQYAYYRQMTQAAVIIQNGYRSYCENKRFKKSQSGNLSGQLGGIGGAAESAEEAASSSQCIQSYYKSYKNEQQQQQQKSPQQQQQNNQGSPKEPSPSGPLKRTYSQRTQNQAARKIQQFMRQSKNNTWDEQMTNLAAERTSRKREAGPPTQGGVPPKLAVSRGTGSTRGSAYQRSKVN</sequence>
<feature type="compositionally biased region" description="Polar residues" evidence="8">
    <location>
        <begin position="972"/>
        <end position="985"/>
    </location>
</feature>
<dbReference type="RefSeq" id="XP_062710053.1">
    <property type="nucleotide sequence ID" value="XM_062854069.1"/>
</dbReference>
<dbReference type="InterPro" id="IPR000048">
    <property type="entry name" value="IQ_motif_EF-hand-BS"/>
</dbReference>
<feature type="compositionally biased region" description="Low complexity" evidence="8">
    <location>
        <begin position="1817"/>
        <end position="1830"/>
    </location>
</feature>
<feature type="compositionally biased region" description="Polar residues" evidence="8">
    <location>
        <begin position="2221"/>
        <end position="2236"/>
    </location>
</feature>
<comment type="subcellular location">
    <subcellularLocation>
        <location evidence="1">Nucleus</location>
    </subcellularLocation>
</comment>
<keyword evidence="6" id="KW-0539">Nucleus</keyword>
<name>A0ABM1YF35_AEDAL</name>
<dbReference type="RefSeq" id="XP_062710050.1">
    <property type="nucleotide sequence ID" value="XM_062854066.1"/>
</dbReference>
<evidence type="ECO:0000256" key="4">
    <source>
        <dbReference type="ARBA" id="ARBA00023159"/>
    </source>
</evidence>
<dbReference type="RefSeq" id="XP_062710055.1">
    <property type="nucleotide sequence ID" value="XM_062854071.1"/>
</dbReference>
<dbReference type="CDD" id="cd23767">
    <property type="entry name" value="IQCD"/>
    <property type="match status" value="1"/>
</dbReference>
<dbReference type="EnsemblMetazoa" id="AALFPA23_008594.R11638">
    <property type="protein sequence ID" value="AALFPA23_008594.P11638"/>
    <property type="gene ID" value="AALFPA23_008594"/>
</dbReference>
<dbReference type="EnsemblMetazoa" id="AALFPA23_008594.R11632">
    <property type="protein sequence ID" value="AALFPA23_008594.P11632"/>
    <property type="gene ID" value="AALFPA23_008594"/>
</dbReference>
<dbReference type="SUPFAM" id="SSF48403">
    <property type="entry name" value="Ankyrin repeat"/>
    <property type="match status" value="1"/>
</dbReference>
<dbReference type="Proteomes" id="UP000069940">
    <property type="component" value="Unassembled WGS sequence"/>
</dbReference>
<evidence type="ECO:0000256" key="7">
    <source>
        <dbReference type="ARBA" id="ARBA00029480"/>
    </source>
</evidence>
<proteinExistence type="inferred from homology"/>
<feature type="compositionally biased region" description="Low complexity" evidence="8">
    <location>
        <begin position="1867"/>
        <end position="1880"/>
    </location>
</feature>
<dbReference type="RefSeq" id="XP_029726637.1">
    <property type="nucleotide sequence ID" value="XM_029870777.2"/>
</dbReference>
<dbReference type="GeneID" id="109414816"/>
<evidence type="ECO:0000256" key="2">
    <source>
        <dbReference type="ARBA" id="ARBA00008267"/>
    </source>
</evidence>
<feature type="region of interest" description="Disordered" evidence="8">
    <location>
        <begin position="1850"/>
        <end position="1880"/>
    </location>
</feature>
<feature type="compositionally biased region" description="Low complexity" evidence="8">
    <location>
        <begin position="2170"/>
        <end position="2190"/>
    </location>
</feature>
<dbReference type="EnsemblMetazoa" id="AALFPA23_008594.R11620">
    <property type="protein sequence ID" value="AALFPA23_008594.P11620"/>
    <property type="gene ID" value="AALFPA23_008594"/>
</dbReference>
<feature type="region of interest" description="Disordered" evidence="8">
    <location>
        <begin position="1996"/>
        <end position="2031"/>
    </location>
</feature>
<dbReference type="Gene3D" id="1.25.40.20">
    <property type="entry name" value="Ankyrin repeat-containing domain"/>
    <property type="match status" value="1"/>
</dbReference>
<dbReference type="InterPro" id="IPR036770">
    <property type="entry name" value="Ankyrin_rpt-contain_sf"/>
</dbReference>
<accession>A0ABM1YF35</accession>
<dbReference type="InterPro" id="IPR002909">
    <property type="entry name" value="IPT_dom"/>
</dbReference>
<dbReference type="PROSITE" id="PS50096">
    <property type="entry name" value="IQ"/>
    <property type="match status" value="3"/>
</dbReference>
<dbReference type="Pfam" id="PF12796">
    <property type="entry name" value="Ank_2"/>
    <property type="match status" value="1"/>
</dbReference>
<feature type="region of interest" description="Disordered" evidence="8">
    <location>
        <begin position="1488"/>
        <end position="1553"/>
    </location>
</feature>
<evidence type="ECO:0000259" key="9">
    <source>
        <dbReference type="PROSITE" id="PS51437"/>
    </source>
</evidence>
<feature type="compositionally biased region" description="Basic and acidic residues" evidence="8">
    <location>
        <begin position="1689"/>
        <end position="1701"/>
    </location>
</feature>
<feature type="compositionally biased region" description="Basic residues" evidence="8">
    <location>
        <begin position="1857"/>
        <end position="1866"/>
    </location>
</feature>
<feature type="region of interest" description="Disordered" evidence="8">
    <location>
        <begin position="1796"/>
        <end position="1830"/>
    </location>
</feature>
<dbReference type="Pfam" id="PF03859">
    <property type="entry name" value="CG-1"/>
    <property type="match status" value="1"/>
</dbReference>
<dbReference type="RefSeq" id="XP_062710052.1">
    <property type="nucleotide sequence ID" value="XM_062854068.1"/>
</dbReference>
<dbReference type="Pfam" id="PF01833">
    <property type="entry name" value="TIG"/>
    <property type="match status" value="1"/>
</dbReference>
<feature type="region of interest" description="Disordered" evidence="8">
    <location>
        <begin position="616"/>
        <end position="702"/>
    </location>
</feature>
<feature type="compositionally biased region" description="Polar residues" evidence="8">
    <location>
        <begin position="811"/>
        <end position="824"/>
    </location>
</feature>
<evidence type="ECO:0000256" key="5">
    <source>
        <dbReference type="ARBA" id="ARBA00023163"/>
    </source>
</evidence>
<feature type="region of interest" description="Disordered" evidence="8">
    <location>
        <begin position="946"/>
        <end position="988"/>
    </location>
</feature>
<dbReference type="RefSeq" id="XP_062710051.1">
    <property type="nucleotide sequence ID" value="XM_062854067.1"/>
</dbReference>
<dbReference type="InterPro" id="IPR002110">
    <property type="entry name" value="Ankyrin_rpt"/>
</dbReference>
<dbReference type="EnsemblMetazoa" id="AALFPA23_008594.R11637">
    <property type="protein sequence ID" value="AALFPA23_008594.P11637"/>
    <property type="gene ID" value="AALFPA23_008594"/>
</dbReference>
<dbReference type="Gene3D" id="1.20.5.190">
    <property type="match status" value="1"/>
</dbReference>
<keyword evidence="11" id="KW-1185">Reference proteome</keyword>
<feature type="compositionally biased region" description="Polar residues" evidence="8">
    <location>
        <begin position="627"/>
        <end position="669"/>
    </location>
</feature>
<reference evidence="10" key="2">
    <citation type="submission" date="2025-05" db="UniProtKB">
        <authorList>
            <consortium name="EnsemblMetazoa"/>
        </authorList>
    </citation>
    <scope>IDENTIFICATION</scope>
    <source>
        <strain evidence="10">Foshan</strain>
    </source>
</reference>
<feature type="region of interest" description="Disordered" evidence="8">
    <location>
        <begin position="576"/>
        <end position="599"/>
    </location>
</feature>
<dbReference type="EnsemblMetazoa" id="AALFPA23_008594.R11622">
    <property type="protein sequence ID" value="AALFPA23_008594.P11622"/>
    <property type="gene ID" value="AALFPA23_008594"/>
</dbReference>
<dbReference type="EnsemblMetazoa" id="AALFPA23_008594.R11633">
    <property type="protein sequence ID" value="AALFPA23_008594.P11633"/>
    <property type="gene ID" value="AALFPA23_008594"/>
</dbReference>
<evidence type="ECO:0000256" key="6">
    <source>
        <dbReference type="ARBA" id="ARBA00023242"/>
    </source>
</evidence>
<dbReference type="EnsemblMetazoa" id="AALFPA23_008594.R11623">
    <property type="protein sequence ID" value="AALFPA23_008594.P11623"/>
    <property type="gene ID" value="AALFPA23_008594"/>
</dbReference>
<reference evidence="11" key="1">
    <citation type="journal article" date="2015" name="Proc. Natl. Acad. Sci. U.S.A.">
        <title>Genome sequence of the Asian Tiger mosquito, Aedes albopictus, reveals insights into its biology, genetics, and evolution.</title>
        <authorList>
            <person name="Chen X.G."/>
            <person name="Jiang X."/>
            <person name="Gu J."/>
            <person name="Xu M."/>
            <person name="Wu Y."/>
            <person name="Deng Y."/>
            <person name="Zhang C."/>
            <person name="Bonizzoni M."/>
            <person name="Dermauw W."/>
            <person name="Vontas J."/>
            <person name="Armbruster P."/>
            <person name="Huang X."/>
            <person name="Yang Y."/>
            <person name="Zhang H."/>
            <person name="He W."/>
            <person name="Peng H."/>
            <person name="Liu Y."/>
            <person name="Wu K."/>
            <person name="Chen J."/>
            <person name="Lirakis M."/>
            <person name="Topalis P."/>
            <person name="Van Leeuwen T."/>
            <person name="Hall A.B."/>
            <person name="Jiang X."/>
            <person name="Thorpe C."/>
            <person name="Mueller R.L."/>
            <person name="Sun C."/>
            <person name="Waterhouse R.M."/>
            <person name="Yan G."/>
            <person name="Tu Z.J."/>
            <person name="Fang X."/>
            <person name="James A.A."/>
        </authorList>
    </citation>
    <scope>NUCLEOTIDE SEQUENCE [LARGE SCALE GENOMIC DNA]</scope>
    <source>
        <strain evidence="11">Foshan</strain>
    </source>
</reference>
<dbReference type="Gene3D" id="2.60.40.10">
    <property type="entry name" value="Immunoglobulins"/>
    <property type="match status" value="1"/>
</dbReference>
<comment type="subunit">
    <text evidence="7">May interact with calmodulin.</text>
</comment>
<dbReference type="EnsemblMetazoa" id="AALFPA23_008594.R11634">
    <property type="protein sequence ID" value="AALFPA23_008594.P11634"/>
    <property type="gene ID" value="AALFPA23_008594"/>
</dbReference>
<dbReference type="SUPFAM" id="SSF52540">
    <property type="entry name" value="P-loop containing nucleoside triphosphate hydrolases"/>
    <property type="match status" value="1"/>
</dbReference>
<feature type="compositionally biased region" description="Low complexity" evidence="8">
    <location>
        <begin position="1488"/>
        <end position="1514"/>
    </location>
</feature>
<feature type="region of interest" description="Disordered" evidence="8">
    <location>
        <begin position="2170"/>
        <end position="2280"/>
    </location>
</feature>
<dbReference type="CDD" id="cd00102">
    <property type="entry name" value="IPT"/>
    <property type="match status" value="1"/>
</dbReference>
<dbReference type="InterPro" id="IPR005559">
    <property type="entry name" value="CG-1_dom"/>
</dbReference>
<dbReference type="PANTHER" id="PTHR23335:SF1">
    <property type="entry name" value="CALMODULIN-BINDING TRANSCRIPTION ACTIVATOR, ISOFORM F"/>
    <property type="match status" value="1"/>
</dbReference>
<comment type="similarity">
    <text evidence="2">Belongs to the CAMTA family.</text>
</comment>
<dbReference type="SMART" id="SM00015">
    <property type="entry name" value="IQ"/>
    <property type="match status" value="3"/>
</dbReference>